<dbReference type="CDD" id="cd06257">
    <property type="entry name" value="DnaJ"/>
    <property type="match status" value="1"/>
</dbReference>
<protein>
    <recommendedName>
        <fullName evidence="1">J domain-containing protein</fullName>
    </recommendedName>
</protein>
<dbReference type="SUPFAM" id="SSF46565">
    <property type="entry name" value="Chaperone J-domain"/>
    <property type="match status" value="1"/>
</dbReference>
<dbReference type="PANTHER" id="PTHR24074">
    <property type="entry name" value="CO-CHAPERONE PROTEIN DJLA"/>
    <property type="match status" value="1"/>
</dbReference>
<dbReference type="Pfam" id="PF00226">
    <property type="entry name" value="DnaJ"/>
    <property type="match status" value="1"/>
</dbReference>
<sequence>MAELTAELTGIMPGHLLILMNIQTLPPPFVECLIHALENQSILVRISSNLTIEVPIYSFPIFATCTNIDYCSPKLLAHFPVQLDAETGLIETIDREDIPDVSGPDVNLNDPRSMSSDAALLLLGLAPGTSVVEIRQAYRRKIAEWHPDKLEGMASELKVFATERMKMLNAAYELLMIKPPVRPYADASSNSNG</sequence>
<dbReference type="InterPro" id="IPR001623">
    <property type="entry name" value="DnaJ_domain"/>
</dbReference>
<dbReference type="InterPro" id="IPR050817">
    <property type="entry name" value="DjlA_DnaK_co-chaperone"/>
</dbReference>
<dbReference type="PROSITE" id="PS50076">
    <property type="entry name" value="DNAJ_2"/>
    <property type="match status" value="1"/>
</dbReference>
<dbReference type="Proteomes" id="UP000584867">
    <property type="component" value="Unassembled WGS sequence"/>
</dbReference>
<feature type="domain" description="J" evidence="1">
    <location>
        <begin position="118"/>
        <end position="189"/>
    </location>
</feature>
<name>A0A7W7ZSH6_9BACT</name>
<gene>
    <name evidence="2" type="ORF">HDF15_003326</name>
</gene>
<proteinExistence type="predicted"/>
<dbReference type="SMART" id="SM00271">
    <property type="entry name" value="DnaJ"/>
    <property type="match status" value="1"/>
</dbReference>
<dbReference type="RefSeq" id="WP_184257289.1">
    <property type="nucleotide sequence ID" value="NZ_JACHIO010000013.1"/>
</dbReference>
<reference evidence="2 3" key="1">
    <citation type="submission" date="2020-08" db="EMBL/GenBank/DDBJ databases">
        <title>Genomic Encyclopedia of Type Strains, Phase IV (KMG-V): Genome sequencing to study the core and pangenomes of soil and plant-associated prokaryotes.</title>
        <authorList>
            <person name="Whitman W."/>
        </authorList>
    </citation>
    <scope>NUCLEOTIDE SEQUENCE [LARGE SCALE GENOMIC DNA]</scope>
    <source>
        <strain evidence="2 3">X5P3</strain>
    </source>
</reference>
<evidence type="ECO:0000313" key="2">
    <source>
        <dbReference type="EMBL" id="MBB5064964.1"/>
    </source>
</evidence>
<organism evidence="2 3">
    <name type="scientific">Granulicella mallensis</name>
    <dbReference type="NCBI Taxonomy" id="940614"/>
    <lineage>
        <taxon>Bacteria</taxon>
        <taxon>Pseudomonadati</taxon>
        <taxon>Acidobacteriota</taxon>
        <taxon>Terriglobia</taxon>
        <taxon>Terriglobales</taxon>
        <taxon>Acidobacteriaceae</taxon>
        <taxon>Granulicella</taxon>
    </lineage>
</organism>
<evidence type="ECO:0000259" key="1">
    <source>
        <dbReference type="PROSITE" id="PS50076"/>
    </source>
</evidence>
<dbReference type="EMBL" id="JACHIO010000013">
    <property type="protein sequence ID" value="MBB5064964.1"/>
    <property type="molecule type" value="Genomic_DNA"/>
</dbReference>
<comment type="caution">
    <text evidence="2">The sequence shown here is derived from an EMBL/GenBank/DDBJ whole genome shotgun (WGS) entry which is preliminary data.</text>
</comment>
<accession>A0A7W7ZSH6</accession>
<dbReference type="Gene3D" id="1.10.287.110">
    <property type="entry name" value="DnaJ domain"/>
    <property type="match status" value="1"/>
</dbReference>
<evidence type="ECO:0000313" key="3">
    <source>
        <dbReference type="Proteomes" id="UP000584867"/>
    </source>
</evidence>
<dbReference type="PRINTS" id="PR00625">
    <property type="entry name" value="JDOMAIN"/>
</dbReference>
<dbReference type="InterPro" id="IPR036869">
    <property type="entry name" value="J_dom_sf"/>
</dbReference>
<dbReference type="AlphaFoldDB" id="A0A7W7ZSH6"/>